<reference evidence="6" key="1">
    <citation type="journal article" date="2019" name="Int. J. Syst. Evol. Microbiol.">
        <title>The Global Catalogue of Microorganisms (GCM) 10K type strain sequencing project: providing services to taxonomists for standard genome sequencing and annotation.</title>
        <authorList>
            <consortium name="The Broad Institute Genomics Platform"/>
            <consortium name="The Broad Institute Genome Sequencing Center for Infectious Disease"/>
            <person name="Wu L."/>
            <person name="Ma J."/>
        </authorList>
    </citation>
    <scope>NUCLEOTIDE SEQUENCE [LARGE SCALE GENOMIC DNA]</scope>
    <source>
        <strain evidence="6">JCM 17458</strain>
    </source>
</reference>
<evidence type="ECO:0000256" key="3">
    <source>
        <dbReference type="ARBA" id="ARBA00023002"/>
    </source>
</evidence>
<dbReference type="PRINTS" id="PR00069">
    <property type="entry name" value="ALDKETRDTASE"/>
</dbReference>
<evidence type="ECO:0000313" key="6">
    <source>
        <dbReference type="Proteomes" id="UP001501586"/>
    </source>
</evidence>
<evidence type="ECO:0000313" key="5">
    <source>
        <dbReference type="EMBL" id="GAA4284411.1"/>
    </source>
</evidence>
<dbReference type="EMBL" id="BAABAZ010000006">
    <property type="protein sequence ID" value="GAA4284411.1"/>
    <property type="molecule type" value="Genomic_DNA"/>
</dbReference>
<dbReference type="SUPFAM" id="SSF51430">
    <property type="entry name" value="NAD(P)-linked oxidoreductase"/>
    <property type="match status" value="1"/>
</dbReference>
<evidence type="ECO:0000259" key="4">
    <source>
        <dbReference type="Pfam" id="PF00248"/>
    </source>
</evidence>
<keyword evidence="2" id="KW-0521">NADP</keyword>
<evidence type="ECO:0000256" key="1">
    <source>
        <dbReference type="ARBA" id="ARBA00007905"/>
    </source>
</evidence>
<dbReference type="Pfam" id="PF00248">
    <property type="entry name" value="Aldo_ket_red"/>
    <property type="match status" value="1"/>
</dbReference>
<dbReference type="InterPro" id="IPR018170">
    <property type="entry name" value="Aldo/ket_reductase_CS"/>
</dbReference>
<keyword evidence="6" id="KW-1185">Reference proteome</keyword>
<comment type="caution">
    <text evidence="5">The sequence shown here is derived from an EMBL/GenBank/DDBJ whole genome shotgun (WGS) entry which is preliminary data.</text>
</comment>
<dbReference type="InterPro" id="IPR020471">
    <property type="entry name" value="AKR"/>
</dbReference>
<comment type="similarity">
    <text evidence="1">Belongs to the aldo/keto reductase family.</text>
</comment>
<dbReference type="PANTHER" id="PTHR43827:SF3">
    <property type="entry name" value="NADP-DEPENDENT OXIDOREDUCTASE DOMAIN-CONTAINING PROTEIN"/>
    <property type="match status" value="1"/>
</dbReference>
<organism evidence="5 6">
    <name type="scientific">Brevibacterium daeguense</name>
    <dbReference type="NCBI Taxonomy" id="909936"/>
    <lineage>
        <taxon>Bacteria</taxon>
        <taxon>Bacillati</taxon>
        <taxon>Actinomycetota</taxon>
        <taxon>Actinomycetes</taxon>
        <taxon>Micrococcales</taxon>
        <taxon>Brevibacteriaceae</taxon>
        <taxon>Brevibacterium</taxon>
    </lineage>
</organism>
<dbReference type="PIRSF" id="PIRSF000097">
    <property type="entry name" value="AKR"/>
    <property type="match status" value="1"/>
</dbReference>
<dbReference type="Proteomes" id="UP001501586">
    <property type="component" value="Unassembled WGS sequence"/>
</dbReference>
<protein>
    <submittedName>
        <fullName evidence="5">Aldo/keto reductase</fullName>
    </submittedName>
</protein>
<gene>
    <name evidence="5" type="ORF">GCM10022261_19420</name>
</gene>
<dbReference type="InterPro" id="IPR036812">
    <property type="entry name" value="NAD(P)_OxRdtase_dom_sf"/>
</dbReference>
<dbReference type="Gene3D" id="3.20.20.100">
    <property type="entry name" value="NADP-dependent oxidoreductase domain"/>
    <property type="match status" value="1"/>
</dbReference>
<accession>A0ABP8EKD2</accession>
<feature type="domain" description="NADP-dependent oxidoreductase" evidence="4">
    <location>
        <begin position="17"/>
        <end position="257"/>
    </location>
</feature>
<name>A0ABP8EKD2_9MICO</name>
<dbReference type="PROSITE" id="PS00798">
    <property type="entry name" value="ALDOKETO_REDUCTASE_1"/>
    <property type="match status" value="1"/>
</dbReference>
<sequence>MFPTIPLNETIDIPLIGLGTYGLQGPPGADAVAAGLQSGYRLIDTAAQYGNEAAVGEGIRSSGIDRDEIMVTTKVAGGDQGFQETLNGAQESLRRLGLDRIDILLIHWPNPSRGLTLDTWKAVLELVDRGTVRVPGVSNFRPEQLEELHDATGVWPAINQIQLSAALPRHETVAFHRDNAIVTQAWGPLGKRQDLMSQFVFHSIAAKHEVAPEQVALRWIVQQDIVAIPKSGDPRRQRVNADVFDFDLDGEDLVALTTLEHPESDAADSRTHEEW</sequence>
<dbReference type="PANTHER" id="PTHR43827">
    <property type="entry name" value="2,5-DIKETO-D-GLUCONIC ACID REDUCTASE"/>
    <property type="match status" value="1"/>
</dbReference>
<dbReference type="InterPro" id="IPR023210">
    <property type="entry name" value="NADP_OxRdtase_dom"/>
</dbReference>
<evidence type="ECO:0000256" key="2">
    <source>
        <dbReference type="ARBA" id="ARBA00022857"/>
    </source>
</evidence>
<keyword evidence="3" id="KW-0560">Oxidoreductase</keyword>
<dbReference type="RefSeq" id="WP_236866261.1">
    <property type="nucleotide sequence ID" value="NZ_BAABAZ010000006.1"/>
</dbReference>
<proteinExistence type="inferred from homology"/>